<dbReference type="RefSeq" id="WP_147021214.1">
    <property type="nucleotide sequence ID" value="NZ_BJXM01000022.1"/>
</dbReference>
<organism evidence="2 3">
    <name type="scientific">Meiothermus granaticius NBRC 107808</name>
    <dbReference type="NCBI Taxonomy" id="1227551"/>
    <lineage>
        <taxon>Bacteria</taxon>
        <taxon>Thermotogati</taxon>
        <taxon>Deinococcota</taxon>
        <taxon>Deinococci</taxon>
        <taxon>Thermales</taxon>
        <taxon>Thermaceae</taxon>
        <taxon>Meiothermus</taxon>
    </lineage>
</organism>
<feature type="region of interest" description="Disordered" evidence="1">
    <location>
        <begin position="1"/>
        <end position="26"/>
    </location>
</feature>
<proteinExistence type="predicted"/>
<dbReference type="AlphaFoldDB" id="A0A399FFM9"/>
<gene>
    <name evidence="2" type="ORF">Mgrana_00097</name>
</gene>
<name>A0A399FFM9_9DEIN</name>
<evidence type="ECO:0000313" key="2">
    <source>
        <dbReference type="EMBL" id="RIH94011.1"/>
    </source>
</evidence>
<dbReference type="Proteomes" id="UP000266178">
    <property type="component" value="Unassembled WGS sequence"/>
</dbReference>
<evidence type="ECO:0000256" key="1">
    <source>
        <dbReference type="SAM" id="MobiDB-lite"/>
    </source>
</evidence>
<comment type="caution">
    <text evidence="2">The sequence shown here is derived from an EMBL/GenBank/DDBJ whole genome shotgun (WGS) entry which is preliminary data.</text>
</comment>
<feature type="compositionally biased region" description="Basic residues" evidence="1">
    <location>
        <begin position="1"/>
        <end position="10"/>
    </location>
</feature>
<dbReference type="EMBL" id="QWLB01000001">
    <property type="protein sequence ID" value="RIH94011.1"/>
    <property type="molecule type" value="Genomic_DNA"/>
</dbReference>
<protein>
    <submittedName>
        <fullName evidence="2">Uncharacterized protein</fullName>
    </submittedName>
</protein>
<keyword evidence="3" id="KW-1185">Reference proteome</keyword>
<accession>A0A399FFM9</accession>
<sequence>MAEAVHHRKKGEIMNVNIKPRAQAQDTPGMEVGRLRVLEYLRLERDFAQMVYEHSGQSRWAERHDAIKAELDEILVQQ</sequence>
<evidence type="ECO:0000313" key="3">
    <source>
        <dbReference type="Proteomes" id="UP000266178"/>
    </source>
</evidence>
<reference evidence="2 3" key="1">
    <citation type="submission" date="2018-08" db="EMBL/GenBank/DDBJ databases">
        <title>Meiothermus granaticius genome AF-68 sequencing project.</title>
        <authorList>
            <person name="Da Costa M.S."/>
            <person name="Albuquerque L."/>
            <person name="Raposo P."/>
            <person name="Froufe H.J.C."/>
            <person name="Barroso C.S."/>
            <person name="Egas C."/>
        </authorList>
    </citation>
    <scope>NUCLEOTIDE SEQUENCE [LARGE SCALE GENOMIC DNA]</scope>
    <source>
        <strain evidence="2 3">AF-68</strain>
    </source>
</reference>